<dbReference type="AlphaFoldDB" id="A0A0A9W7F5"/>
<gene>
    <name evidence="3" type="primary">NHSL1</name>
    <name evidence="3" type="ORF">CM83_308</name>
</gene>
<evidence type="ECO:0000256" key="2">
    <source>
        <dbReference type="SAM" id="Phobius"/>
    </source>
</evidence>
<evidence type="ECO:0000313" key="3">
    <source>
        <dbReference type="EMBL" id="JAG03709.1"/>
    </source>
</evidence>
<reference evidence="3" key="1">
    <citation type="journal article" date="2014" name="PLoS ONE">
        <title>Transcriptome-Based Identification of ABC Transporters in the Western Tarnished Plant Bug Lygus hesperus.</title>
        <authorList>
            <person name="Hull J.J."/>
            <person name="Chaney K."/>
            <person name="Geib S.M."/>
            <person name="Fabrick J.A."/>
            <person name="Brent C.S."/>
            <person name="Walsh D."/>
            <person name="Lavine L.C."/>
        </authorList>
    </citation>
    <scope>NUCLEOTIDE SEQUENCE</scope>
</reference>
<feature type="compositionally biased region" description="Polar residues" evidence="1">
    <location>
        <begin position="143"/>
        <end position="154"/>
    </location>
</feature>
<sequence>CVSCLRVALLAWIFEQYVISMIREAAQFIDLSYGRFFIVIHTRQIPSLEQNSGRLDPVKVFYFTVIVLSIMSKGLTAIIICISLGTKGKITVPFTRYMAILKIKPEESNSTSGGNRISKKKRFLRYFPIPPAFRRKPSALGDNKNTFSKGSSASNQLSYNIERKHTLFSQGSK</sequence>
<feature type="non-terminal residue" evidence="3">
    <location>
        <position position="1"/>
    </location>
</feature>
<reference evidence="3" key="2">
    <citation type="submission" date="2014-07" db="EMBL/GenBank/DDBJ databases">
        <authorList>
            <person name="Hull J."/>
        </authorList>
    </citation>
    <scope>NUCLEOTIDE SEQUENCE</scope>
</reference>
<accession>A0A0A9W7F5</accession>
<proteinExistence type="predicted"/>
<name>A0A0A9W7F5_LYGHE</name>
<feature type="region of interest" description="Disordered" evidence="1">
    <location>
        <begin position="135"/>
        <end position="154"/>
    </location>
</feature>
<organism evidence="3">
    <name type="scientific">Lygus hesperus</name>
    <name type="common">Western plant bug</name>
    <dbReference type="NCBI Taxonomy" id="30085"/>
    <lineage>
        <taxon>Eukaryota</taxon>
        <taxon>Metazoa</taxon>
        <taxon>Ecdysozoa</taxon>
        <taxon>Arthropoda</taxon>
        <taxon>Hexapoda</taxon>
        <taxon>Insecta</taxon>
        <taxon>Pterygota</taxon>
        <taxon>Neoptera</taxon>
        <taxon>Paraneoptera</taxon>
        <taxon>Hemiptera</taxon>
        <taxon>Heteroptera</taxon>
        <taxon>Panheteroptera</taxon>
        <taxon>Cimicomorpha</taxon>
        <taxon>Miridae</taxon>
        <taxon>Mirini</taxon>
        <taxon>Lygus</taxon>
    </lineage>
</organism>
<keyword evidence="2" id="KW-1133">Transmembrane helix</keyword>
<keyword evidence="2" id="KW-0812">Transmembrane</keyword>
<feature type="transmembrane region" description="Helical" evidence="2">
    <location>
        <begin position="60"/>
        <end position="86"/>
    </location>
</feature>
<keyword evidence="2" id="KW-0472">Membrane</keyword>
<dbReference type="EMBL" id="GBHO01039895">
    <property type="protein sequence ID" value="JAG03709.1"/>
    <property type="molecule type" value="Transcribed_RNA"/>
</dbReference>
<protein>
    <submittedName>
        <fullName evidence="3">NHS-like protein 1</fullName>
    </submittedName>
</protein>
<evidence type="ECO:0000256" key="1">
    <source>
        <dbReference type="SAM" id="MobiDB-lite"/>
    </source>
</evidence>